<keyword evidence="1" id="KW-0472">Membrane</keyword>
<feature type="transmembrane region" description="Helical" evidence="1">
    <location>
        <begin position="255"/>
        <end position="272"/>
    </location>
</feature>
<dbReference type="EMBL" id="ARXZ02000013">
    <property type="protein sequence ID" value="ERH98756.1"/>
    <property type="molecule type" value="Genomic_DNA"/>
</dbReference>
<feature type="transmembrane region" description="Helical" evidence="1">
    <location>
        <begin position="279"/>
        <end position="298"/>
    </location>
</feature>
<name>A0AAN4HFH9_BACTU</name>
<organism evidence="2 3">
    <name type="scientific">Bacillus thuringiensis T01-328</name>
    <dbReference type="NCBI Taxonomy" id="1324966"/>
    <lineage>
        <taxon>Bacteria</taxon>
        <taxon>Bacillati</taxon>
        <taxon>Bacillota</taxon>
        <taxon>Bacilli</taxon>
        <taxon>Bacillales</taxon>
        <taxon>Bacillaceae</taxon>
        <taxon>Bacillus</taxon>
        <taxon>Bacillus cereus group</taxon>
    </lineage>
</organism>
<dbReference type="Proteomes" id="UP000013487">
    <property type="component" value="Unassembled WGS sequence"/>
</dbReference>
<accession>A0AAN4HFH9</accession>
<gene>
    <name evidence="2" type="ORF">BTCBT_005240</name>
</gene>
<evidence type="ECO:0000313" key="2">
    <source>
        <dbReference type="EMBL" id="ERH98756.1"/>
    </source>
</evidence>
<feature type="transmembrane region" description="Helical" evidence="1">
    <location>
        <begin position="198"/>
        <end position="218"/>
    </location>
</feature>
<protein>
    <submittedName>
        <fullName evidence="2">Uncharacterized protein</fullName>
    </submittedName>
</protein>
<feature type="transmembrane region" description="Helical" evidence="1">
    <location>
        <begin position="230"/>
        <end position="249"/>
    </location>
</feature>
<evidence type="ECO:0000313" key="3">
    <source>
        <dbReference type="Proteomes" id="UP000013487"/>
    </source>
</evidence>
<feature type="transmembrane region" description="Helical" evidence="1">
    <location>
        <begin position="152"/>
        <end position="172"/>
    </location>
</feature>
<reference evidence="2 3" key="1">
    <citation type="journal article" date="2013" name="Genome Announc.">
        <title>Draft Genome Sequence of Bacillus thuringiensis var. thuringiensis Strain T01-328, a Brazilian Isolate That Produces a Soluble Pesticide Protein, Cry1Ia.</title>
        <authorList>
            <person name="Varani A.M."/>
            <person name="Lemos M.V."/>
            <person name="Fernandes C.C."/>
            <person name="Lemos E.G."/>
            <person name="Alves E.C."/>
            <person name="Desiderio J.A."/>
        </authorList>
    </citation>
    <scope>NUCLEOTIDE SEQUENCE [LARGE SCALE GENOMIC DNA]</scope>
    <source>
        <strain evidence="2 3">T01-328</strain>
    </source>
</reference>
<keyword evidence="1" id="KW-1133">Transmembrane helix</keyword>
<dbReference type="AlphaFoldDB" id="A0AAN4HFH9"/>
<keyword evidence="1" id="KW-0812">Transmembrane</keyword>
<evidence type="ECO:0000256" key="1">
    <source>
        <dbReference type="SAM" id="Phobius"/>
    </source>
</evidence>
<proteinExistence type="predicted"/>
<feature type="transmembrane region" description="Helical" evidence="1">
    <location>
        <begin position="93"/>
        <end position="111"/>
    </location>
</feature>
<sequence>MFTISSPTLAFSFTFTLKTILLSFISVISGYSARTIPFFTFTYNGFGFSPSALSLPSTNSKPVGNSSLIFTFATFPCSTTLRKVIRYSTSSPNFGAGLFTVFSAFSFPSLYSGVIIASGFCGGFFGLSSSTIAVFTIFLPTFATSVTFTLKLILRSAVSVIFSYFAVIFPASSFNSTGAGSLPSDFKLSFTYSKPDGISSSIFTSASFPFSTVFLKLIRYSTSSPSFGSFLFTFLSALILPSLCCGVISTSGRSGGFFVSSTIALFTITLSTSTESFTFTLKIILLSFTSVIFSYFALTLPASSFNSTGAGLSPSAFRLFFTYSKPDGISSSIFTSASFPSFTVLLNEIRYSISSPSFGL</sequence>
<comment type="caution">
    <text evidence="2">The sequence shown here is derived from an EMBL/GenBank/DDBJ whole genome shotgun (WGS) entry which is preliminary data.</text>
</comment>
<feature type="transmembrane region" description="Helical" evidence="1">
    <location>
        <begin position="20"/>
        <end position="43"/>
    </location>
</feature>